<dbReference type="OrthoDB" id="5343383at2759"/>
<feature type="region of interest" description="Disordered" evidence="1">
    <location>
        <begin position="1"/>
        <end position="34"/>
    </location>
</feature>
<comment type="caution">
    <text evidence="2">The sequence shown here is derived from an EMBL/GenBank/DDBJ whole genome shotgun (WGS) entry which is preliminary data.</text>
</comment>
<evidence type="ECO:0000256" key="1">
    <source>
        <dbReference type="SAM" id="MobiDB-lite"/>
    </source>
</evidence>
<reference evidence="2 3" key="1">
    <citation type="submission" date="2017-06" db="EMBL/GenBank/DDBJ databases">
        <title>Comparative genomic analysis of Ambrosia Fusariam Clade fungi.</title>
        <authorList>
            <person name="Stajich J.E."/>
            <person name="Carrillo J."/>
            <person name="Kijimoto T."/>
            <person name="Eskalen A."/>
            <person name="O'Donnell K."/>
            <person name="Kasson M."/>
        </authorList>
    </citation>
    <scope>NUCLEOTIDE SEQUENCE [LARGE SCALE GENOMIC DNA]</scope>
    <source>
        <strain evidence="2">UCR3666</strain>
    </source>
</reference>
<dbReference type="AlphaFoldDB" id="A0A3M2SEU3"/>
<sequence>MSERSQSPSTPPSTPPSSEEFESDWSDSDEDVPTEPAYSVEEIVEIFLEFYNFLKTIHFRDVNLKMPPSGGWPNIPESTASPKSERVYQVIRHLPYFGDTPEALLHYKSRLLDYTRMSRRDIEEEFDLMGQLLGDSHYSERRGREIDVSDTFPFSQGWETGGKAMYFNVWDGEVSEENLRLDGGDPIDVRTYFEELRGKFENLRLIPCHNRTILDENVPESTDVVTEEQVLSQQEEHWGTHLDYQYIRQLYRGFGWPHAFLRDEATQVVNQLMDKMKGRRYEWEVDHCHQGVHYHTGACCGDSWVSY</sequence>
<keyword evidence="3" id="KW-1185">Reference proteome</keyword>
<accession>A0A3M2SEU3</accession>
<dbReference type="Proteomes" id="UP000277212">
    <property type="component" value="Unassembled WGS sequence"/>
</dbReference>
<feature type="compositionally biased region" description="Acidic residues" evidence="1">
    <location>
        <begin position="19"/>
        <end position="33"/>
    </location>
</feature>
<evidence type="ECO:0000313" key="2">
    <source>
        <dbReference type="EMBL" id="RMJ16100.1"/>
    </source>
</evidence>
<dbReference type="EMBL" id="NKUJ01000053">
    <property type="protein sequence ID" value="RMJ16100.1"/>
    <property type="molecule type" value="Genomic_DNA"/>
</dbReference>
<organism evidence="2 3">
    <name type="scientific">Fusarium kuroshium</name>
    <dbReference type="NCBI Taxonomy" id="2010991"/>
    <lineage>
        <taxon>Eukaryota</taxon>
        <taxon>Fungi</taxon>
        <taxon>Dikarya</taxon>
        <taxon>Ascomycota</taxon>
        <taxon>Pezizomycotina</taxon>
        <taxon>Sordariomycetes</taxon>
        <taxon>Hypocreomycetidae</taxon>
        <taxon>Hypocreales</taxon>
        <taxon>Nectriaceae</taxon>
        <taxon>Fusarium</taxon>
        <taxon>Fusarium solani species complex</taxon>
    </lineage>
</organism>
<gene>
    <name evidence="2" type="ORF">CDV36_004208</name>
</gene>
<protein>
    <submittedName>
        <fullName evidence="2">Uncharacterized protein</fullName>
    </submittedName>
</protein>
<dbReference type="STRING" id="2010991.A0A3M2SEU3"/>
<evidence type="ECO:0000313" key="3">
    <source>
        <dbReference type="Proteomes" id="UP000277212"/>
    </source>
</evidence>
<name>A0A3M2SEU3_9HYPO</name>
<proteinExistence type="predicted"/>